<reference evidence="1" key="1">
    <citation type="submission" date="2024-03" db="EMBL/GenBank/DDBJ databases">
        <authorList>
            <consortium name="ELIXIR-Norway"/>
            <consortium name="Elixir Norway"/>
        </authorList>
    </citation>
    <scope>NUCLEOTIDE SEQUENCE</scope>
</reference>
<dbReference type="InterPro" id="IPR032675">
    <property type="entry name" value="LRR_dom_sf"/>
</dbReference>
<name>A0ABP1AQI5_9BRYO</name>
<proteinExistence type="predicted"/>
<accession>A0ABP1AQI5</accession>
<keyword evidence="2" id="KW-1185">Reference proteome</keyword>
<dbReference type="Proteomes" id="UP001497522">
    <property type="component" value="Chromosome 14"/>
</dbReference>
<organism evidence="1 2">
    <name type="scientific">Sphagnum jensenii</name>
    <dbReference type="NCBI Taxonomy" id="128206"/>
    <lineage>
        <taxon>Eukaryota</taxon>
        <taxon>Viridiplantae</taxon>
        <taxon>Streptophyta</taxon>
        <taxon>Embryophyta</taxon>
        <taxon>Bryophyta</taxon>
        <taxon>Sphagnophytina</taxon>
        <taxon>Sphagnopsida</taxon>
        <taxon>Sphagnales</taxon>
        <taxon>Sphagnaceae</taxon>
        <taxon>Sphagnum</taxon>
    </lineage>
</organism>
<dbReference type="Gene3D" id="3.80.10.10">
    <property type="entry name" value="Ribonuclease Inhibitor"/>
    <property type="match status" value="1"/>
</dbReference>
<sequence length="180" mass="19791">MGPNGTKRLLWPLSGTEGQPPLNTSLKHLTILGYGQNAAKAIGDMLATNITLTQLCLLAPPKPSGMGPSDVCMILQSLKSNNTLQVLEIDSVDDYMTTKNTGFHVSMDVHSWDDQGREEVFVAMMKLLQENPSLKNVHLSVLHNVHRVAMRAQLDENAAKRSWINVANAVKEFALDLRTS</sequence>
<dbReference type="EMBL" id="OZ023715">
    <property type="protein sequence ID" value="CAK9864794.1"/>
    <property type="molecule type" value="Genomic_DNA"/>
</dbReference>
<protein>
    <submittedName>
        <fullName evidence="1">Uncharacterized protein</fullName>
    </submittedName>
</protein>
<dbReference type="SUPFAM" id="SSF52047">
    <property type="entry name" value="RNI-like"/>
    <property type="match status" value="1"/>
</dbReference>
<evidence type="ECO:0000313" key="1">
    <source>
        <dbReference type="EMBL" id="CAK9864794.1"/>
    </source>
</evidence>
<evidence type="ECO:0000313" key="2">
    <source>
        <dbReference type="Proteomes" id="UP001497522"/>
    </source>
</evidence>
<gene>
    <name evidence="1" type="ORF">CSSPJE1EN2_LOCUS7789</name>
</gene>